<dbReference type="InterPro" id="IPR035956">
    <property type="entry name" value="RimP_N_sf"/>
</dbReference>
<dbReference type="Pfam" id="PF17384">
    <property type="entry name" value="DUF150_C"/>
    <property type="match status" value="1"/>
</dbReference>
<organism evidence="6 7">
    <name type="scientific">Salana multivorans</name>
    <dbReference type="NCBI Taxonomy" id="120377"/>
    <lineage>
        <taxon>Bacteria</taxon>
        <taxon>Bacillati</taxon>
        <taxon>Actinomycetota</taxon>
        <taxon>Actinomycetes</taxon>
        <taxon>Micrococcales</taxon>
        <taxon>Beutenbergiaceae</taxon>
        <taxon>Salana</taxon>
    </lineage>
</organism>
<keyword evidence="7" id="KW-1185">Reference proteome</keyword>
<dbReference type="SUPFAM" id="SSF75420">
    <property type="entry name" value="YhbC-like, N-terminal domain"/>
    <property type="match status" value="1"/>
</dbReference>
<dbReference type="GO" id="GO:0005829">
    <property type="term" value="C:cytosol"/>
    <property type="evidence" value="ECO:0007669"/>
    <property type="project" value="TreeGrafter"/>
</dbReference>
<name>A0A3N2D2B7_9MICO</name>
<accession>A0A3N2D2B7</accession>
<proteinExistence type="inferred from homology"/>
<evidence type="ECO:0000259" key="4">
    <source>
        <dbReference type="Pfam" id="PF02576"/>
    </source>
</evidence>
<evidence type="ECO:0000313" key="7">
    <source>
        <dbReference type="Proteomes" id="UP000275356"/>
    </source>
</evidence>
<dbReference type="PANTHER" id="PTHR33867">
    <property type="entry name" value="RIBOSOME MATURATION FACTOR RIMP"/>
    <property type="match status" value="1"/>
</dbReference>
<comment type="similarity">
    <text evidence="3">Belongs to the RimP family.</text>
</comment>
<reference evidence="6 7" key="1">
    <citation type="submission" date="2018-11" db="EMBL/GenBank/DDBJ databases">
        <title>Sequencing the genomes of 1000 actinobacteria strains.</title>
        <authorList>
            <person name="Klenk H.-P."/>
        </authorList>
    </citation>
    <scope>NUCLEOTIDE SEQUENCE [LARGE SCALE GENOMIC DNA]</scope>
    <source>
        <strain evidence="6 7">DSM 13521</strain>
    </source>
</reference>
<comment type="caution">
    <text evidence="6">The sequence shown here is derived from an EMBL/GenBank/DDBJ whole genome shotgun (WGS) entry which is preliminary data.</text>
</comment>
<dbReference type="Pfam" id="PF02576">
    <property type="entry name" value="RimP_N"/>
    <property type="match status" value="1"/>
</dbReference>
<evidence type="ECO:0000313" key="6">
    <source>
        <dbReference type="EMBL" id="ROR93913.1"/>
    </source>
</evidence>
<dbReference type="AlphaFoldDB" id="A0A3N2D2B7"/>
<evidence type="ECO:0000256" key="3">
    <source>
        <dbReference type="HAMAP-Rule" id="MF_01077"/>
    </source>
</evidence>
<evidence type="ECO:0000256" key="1">
    <source>
        <dbReference type="ARBA" id="ARBA00022490"/>
    </source>
</evidence>
<feature type="domain" description="Ribosome maturation factor RimP N-terminal" evidence="4">
    <location>
        <begin position="14"/>
        <end position="87"/>
    </location>
</feature>
<dbReference type="GO" id="GO:0000028">
    <property type="term" value="P:ribosomal small subunit assembly"/>
    <property type="evidence" value="ECO:0007669"/>
    <property type="project" value="TreeGrafter"/>
</dbReference>
<dbReference type="RefSeq" id="WP_123740791.1">
    <property type="nucleotide sequence ID" value="NZ_RKHQ01000002.1"/>
</dbReference>
<keyword evidence="2 3" id="KW-0690">Ribosome biogenesis</keyword>
<evidence type="ECO:0000256" key="2">
    <source>
        <dbReference type="ARBA" id="ARBA00022517"/>
    </source>
</evidence>
<dbReference type="CDD" id="cd01734">
    <property type="entry name" value="YlxS_C"/>
    <property type="match status" value="1"/>
</dbReference>
<evidence type="ECO:0000259" key="5">
    <source>
        <dbReference type="Pfam" id="PF17384"/>
    </source>
</evidence>
<keyword evidence="1 3" id="KW-0963">Cytoplasm</keyword>
<dbReference type="EMBL" id="RKHQ01000002">
    <property type="protein sequence ID" value="ROR93913.1"/>
    <property type="molecule type" value="Genomic_DNA"/>
</dbReference>
<protein>
    <recommendedName>
        <fullName evidence="3">Ribosome maturation factor RimP</fullName>
    </recommendedName>
</protein>
<dbReference type="Proteomes" id="UP000275356">
    <property type="component" value="Unassembled WGS sequence"/>
</dbReference>
<dbReference type="Gene3D" id="3.30.300.70">
    <property type="entry name" value="RimP-like superfamily, N-terminal"/>
    <property type="match status" value="1"/>
</dbReference>
<feature type="domain" description="Ribosome maturation factor RimP C-terminal" evidence="5">
    <location>
        <begin position="91"/>
        <end position="165"/>
    </location>
</feature>
<dbReference type="PANTHER" id="PTHR33867:SF1">
    <property type="entry name" value="RIBOSOME MATURATION FACTOR RIMP"/>
    <property type="match status" value="1"/>
</dbReference>
<sequence length="167" mass="17845">MPPASPETQIRSAVAALVAEHGLALEDVRLRRRGRETAVEITLDLADGPGSLDLDRLGDVSREISKLMDVIDVVDGAYTLEIGTPGAARELTTPRHFRRAEGRLVAFVLTADATPDAPAGGAPERLVARVVGADEEAVTVRSDGADTDTRRIPFDAIDRAVVEVELR</sequence>
<dbReference type="GO" id="GO:0006412">
    <property type="term" value="P:translation"/>
    <property type="evidence" value="ECO:0007669"/>
    <property type="project" value="TreeGrafter"/>
</dbReference>
<dbReference type="InterPro" id="IPR028998">
    <property type="entry name" value="RimP_C"/>
</dbReference>
<gene>
    <name evidence="3" type="primary">rimP</name>
    <name evidence="6" type="ORF">EDD28_3342</name>
</gene>
<dbReference type="HAMAP" id="MF_01077">
    <property type="entry name" value="RimP"/>
    <property type="match status" value="1"/>
</dbReference>
<comment type="function">
    <text evidence="3">Required for maturation of 30S ribosomal subunits.</text>
</comment>
<dbReference type="OrthoDB" id="9805006at2"/>
<dbReference type="InterPro" id="IPR003728">
    <property type="entry name" value="Ribosome_maturation_RimP"/>
</dbReference>
<comment type="subcellular location">
    <subcellularLocation>
        <location evidence="3">Cytoplasm</location>
    </subcellularLocation>
</comment>
<dbReference type="InterPro" id="IPR028989">
    <property type="entry name" value="RimP_N"/>
</dbReference>